<dbReference type="EMBL" id="AOHZ01000020">
    <property type="protein sequence ID" value="ELY59961.1"/>
    <property type="molecule type" value="Genomic_DNA"/>
</dbReference>
<dbReference type="OrthoDB" id="206506at2157"/>
<reference evidence="2 3" key="1">
    <citation type="journal article" date="2014" name="PLoS Genet.">
        <title>Phylogenetically driven sequencing of extremely halophilic archaea reveals strategies for static and dynamic osmo-response.</title>
        <authorList>
            <person name="Becker E.A."/>
            <person name="Seitzer P.M."/>
            <person name="Tritt A."/>
            <person name="Larsen D."/>
            <person name="Krusor M."/>
            <person name="Yao A.I."/>
            <person name="Wu D."/>
            <person name="Madern D."/>
            <person name="Eisen J.A."/>
            <person name="Darling A.E."/>
            <person name="Facciotti M.T."/>
        </authorList>
    </citation>
    <scope>NUCLEOTIDE SEQUENCE [LARGE SCALE GENOMIC DNA]</scope>
    <source>
        <strain evidence="2 3">JCM 12255</strain>
    </source>
</reference>
<name>L9XEY7_9EURY</name>
<gene>
    <name evidence="2" type="ORF">C493_04493</name>
</gene>
<dbReference type="eggNOG" id="arCOG07575">
    <property type="taxonomic scope" value="Archaea"/>
</dbReference>
<sequence length="234" mass="24961">MPQGFAARFRDEVDVRDLGGAALVVPVLYAIGLEGSALGVLVGLFVLSPLLRAATEAAGLEIAPRVTKFVFGALFVAAGAVQLGDGSGWLSAALVVAGCWFWLDAIYDWRVGAAGAASETDAGREAADDVSTNEVYLYGGYNQWVLEELRAADRPLTGEELRSRTGIGEDDFERLLELHGDSGPIERVGTGYALDESELGTGAAVRSIVRTVGRRLFRPFRLFRPAVDRSADGR</sequence>
<evidence type="ECO:0000313" key="2">
    <source>
        <dbReference type="EMBL" id="ELY59961.1"/>
    </source>
</evidence>
<keyword evidence="1" id="KW-1133">Transmembrane helix</keyword>
<accession>L9XEY7</accession>
<feature type="transmembrane region" description="Helical" evidence="1">
    <location>
        <begin position="20"/>
        <end position="46"/>
    </location>
</feature>
<protein>
    <submittedName>
        <fullName evidence="2">Uncharacterized protein</fullName>
    </submittedName>
</protein>
<dbReference type="Proteomes" id="UP000011602">
    <property type="component" value="Unassembled WGS sequence"/>
</dbReference>
<dbReference type="AlphaFoldDB" id="L9XEY7"/>
<keyword evidence="1" id="KW-0812">Transmembrane</keyword>
<dbReference type="RefSeq" id="WP_007258206.1">
    <property type="nucleotide sequence ID" value="NZ_AOHZ01000020.1"/>
</dbReference>
<evidence type="ECO:0000256" key="1">
    <source>
        <dbReference type="SAM" id="Phobius"/>
    </source>
</evidence>
<proteinExistence type="predicted"/>
<comment type="caution">
    <text evidence="2">The sequence shown here is derived from an EMBL/GenBank/DDBJ whole genome shotgun (WGS) entry which is preliminary data.</text>
</comment>
<keyword evidence="3" id="KW-1185">Reference proteome</keyword>
<organism evidence="2 3">
    <name type="scientific">Natronolimnohabitans innermongolicus JCM 12255</name>
    <dbReference type="NCBI Taxonomy" id="1227499"/>
    <lineage>
        <taxon>Archaea</taxon>
        <taxon>Methanobacteriati</taxon>
        <taxon>Methanobacteriota</taxon>
        <taxon>Stenosarchaea group</taxon>
        <taxon>Halobacteria</taxon>
        <taxon>Halobacteriales</taxon>
        <taxon>Natrialbaceae</taxon>
        <taxon>Natronolimnohabitans</taxon>
    </lineage>
</organism>
<evidence type="ECO:0000313" key="3">
    <source>
        <dbReference type="Proteomes" id="UP000011602"/>
    </source>
</evidence>
<keyword evidence="1" id="KW-0472">Membrane</keyword>
<dbReference type="STRING" id="1227499.C493_04493"/>